<comment type="caution">
    <text evidence="1">The sequence shown here is derived from an EMBL/GenBank/DDBJ whole genome shotgun (WGS) entry which is preliminary data.</text>
</comment>
<protein>
    <recommendedName>
        <fullName evidence="3">STAS/SEC14 domain-containing protein</fullName>
    </recommendedName>
</protein>
<accession>A0A2T7UVA2</accession>
<dbReference type="EMBL" id="QDDR01000002">
    <property type="protein sequence ID" value="PVE48657.1"/>
    <property type="molecule type" value="Genomic_DNA"/>
</dbReference>
<evidence type="ECO:0000313" key="2">
    <source>
        <dbReference type="Proteomes" id="UP000244810"/>
    </source>
</evidence>
<dbReference type="AlphaFoldDB" id="A0A2T7UVA2"/>
<sequence>MPASFTILPERGLVYVHYSGFVTIGDTRDAIADYLRHPASRPGQMQLVDLSDVTGFEDDIVELIKLQAGKADLFRPADGIQTLLVYYAPHDEGFAMAKLILRSWQGVTSVMATIQRHEAEALDILGQPERRMHDLLSAAG</sequence>
<evidence type="ECO:0000313" key="1">
    <source>
        <dbReference type="EMBL" id="PVE48657.1"/>
    </source>
</evidence>
<dbReference type="RefSeq" id="WP_107750455.1">
    <property type="nucleotide sequence ID" value="NZ_QDDR01000002.1"/>
</dbReference>
<organism evidence="1 2">
    <name type="scientific">Pararhodobacter aggregans</name>
    <dbReference type="NCBI Taxonomy" id="404875"/>
    <lineage>
        <taxon>Bacteria</taxon>
        <taxon>Pseudomonadati</taxon>
        <taxon>Pseudomonadota</taxon>
        <taxon>Alphaproteobacteria</taxon>
        <taxon>Rhodobacterales</taxon>
        <taxon>Paracoccaceae</taxon>
        <taxon>Pararhodobacter</taxon>
    </lineage>
</organism>
<evidence type="ECO:0008006" key="3">
    <source>
        <dbReference type="Google" id="ProtNLM"/>
    </source>
</evidence>
<proteinExistence type="predicted"/>
<name>A0A2T7UVA2_9RHOB</name>
<gene>
    <name evidence="1" type="ORF">DDE23_06280</name>
</gene>
<reference evidence="1 2" key="1">
    <citation type="journal article" date="2011" name="Syst. Appl. Microbiol.">
        <title>Defluviimonas denitrificans gen. nov., sp. nov., and Pararhodobacter aggregans gen. nov., sp. nov., non-phototrophic Rhodobacteraceae from the biofilter of a marine aquaculture.</title>
        <authorList>
            <person name="Foesel B.U."/>
            <person name="Drake H.L."/>
            <person name="Schramm A."/>
        </authorList>
    </citation>
    <scope>NUCLEOTIDE SEQUENCE [LARGE SCALE GENOMIC DNA]</scope>
    <source>
        <strain evidence="1 2">D1-19</strain>
    </source>
</reference>
<dbReference type="OrthoDB" id="7877306at2"/>
<dbReference type="Proteomes" id="UP000244810">
    <property type="component" value="Unassembled WGS sequence"/>
</dbReference>
<keyword evidence="2" id="KW-1185">Reference proteome</keyword>